<gene>
    <name evidence="3" type="ORF">METZ01_LOCUS109294</name>
</gene>
<dbReference type="EMBL" id="UINC01013003">
    <property type="protein sequence ID" value="SVA56440.1"/>
    <property type="molecule type" value="Genomic_DNA"/>
</dbReference>
<dbReference type="InterPro" id="IPR010982">
    <property type="entry name" value="Lambda_DNA-bd_dom_sf"/>
</dbReference>
<dbReference type="CDD" id="cd02209">
    <property type="entry name" value="cupin_XRE_C"/>
    <property type="match status" value="1"/>
</dbReference>
<evidence type="ECO:0000259" key="2">
    <source>
        <dbReference type="PROSITE" id="PS50943"/>
    </source>
</evidence>
<dbReference type="SMART" id="SM00530">
    <property type="entry name" value="HTH_XRE"/>
    <property type="match status" value="1"/>
</dbReference>
<evidence type="ECO:0000256" key="1">
    <source>
        <dbReference type="ARBA" id="ARBA00023125"/>
    </source>
</evidence>
<dbReference type="SUPFAM" id="SSF51182">
    <property type="entry name" value="RmlC-like cupins"/>
    <property type="match status" value="1"/>
</dbReference>
<protein>
    <recommendedName>
        <fullName evidence="2">HTH cro/C1-type domain-containing protein</fullName>
    </recommendedName>
</protein>
<dbReference type="CDD" id="cd00093">
    <property type="entry name" value="HTH_XRE"/>
    <property type="match status" value="1"/>
</dbReference>
<dbReference type="SUPFAM" id="SSF47413">
    <property type="entry name" value="lambda repressor-like DNA-binding domains"/>
    <property type="match status" value="1"/>
</dbReference>
<dbReference type="Gene3D" id="2.60.120.10">
    <property type="entry name" value="Jelly Rolls"/>
    <property type="match status" value="1"/>
</dbReference>
<evidence type="ECO:0000313" key="3">
    <source>
        <dbReference type="EMBL" id="SVA56440.1"/>
    </source>
</evidence>
<organism evidence="3">
    <name type="scientific">marine metagenome</name>
    <dbReference type="NCBI Taxonomy" id="408172"/>
    <lineage>
        <taxon>unclassified sequences</taxon>
        <taxon>metagenomes</taxon>
        <taxon>ecological metagenomes</taxon>
    </lineage>
</organism>
<dbReference type="InterPro" id="IPR014710">
    <property type="entry name" value="RmlC-like_jellyroll"/>
</dbReference>
<dbReference type="InterPro" id="IPR001387">
    <property type="entry name" value="Cro/C1-type_HTH"/>
</dbReference>
<dbReference type="Gene3D" id="1.10.260.40">
    <property type="entry name" value="lambda repressor-like DNA-binding domains"/>
    <property type="match status" value="1"/>
</dbReference>
<feature type="domain" description="HTH cro/C1-type" evidence="2">
    <location>
        <begin position="48"/>
        <end position="102"/>
    </location>
</feature>
<dbReference type="Pfam" id="PF01381">
    <property type="entry name" value="HTH_3"/>
    <property type="match status" value="1"/>
</dbReference>
<dbReference type="PROSITE" id="PS50943">
    <property type="entry name" value="HTH_CROC1"/>
    <property type="match status" value="1"/>
</dbReference>
<dbReference type="InterPro" id="IPR011051">
    <property type="entry name" value="RmlC_Cupin_sf"/>
</dbReference>
<proteinExistence type="predicted"/>
<name>A0A381WVH1_9ZZZZ</name>
<dbReference type="PANTHER" id="PTHR46797">
    <property type="entry name" value="HTH-TYPE TRANSCRIPTIONAL REGULATOR"/>
    <property type="match status" value="1"/>
</dbReference>
<accession>A0A381WVH1</accession>
<dbReference type="GO" id="GO:0003677">
    <property type="term" value="F:DNA binding"/>
    <property type="evidence" value="ECO:0007669"/>
    <property type="project" value="UniProtKB-KW"/>
</dbReference>
<dbReference type="InterPro" id="IPR050807">
    <property type="entry name" value="TransReg_Diox_bact_type"/>
</dbReference>
<dbReference type="AlphaFoldDB" id="A0A381WVH1"/>
<dbReference type="GO" id="GO:0005829">
    <property type="term" value="C:cytosol"/>
    <property type="evidence" value="ECO:0007669"/>
    <property type="project" value="TreeGrafter"/>
</dbReference>
<dbReference type="GO" id="GO:0003700">
    <property type="term" value="F:DNA-binding transcription factor activity"/>
    <property type="evidence" value="ECO:0007669"/>
    <property type="project" value="TreeGrafter"/>
</dbReference>
<dbReference type="PANTHER" id="PTHR46797:SF1">
    <property type="entry name" value="METHYLPHOSPHONATE SYNTHASE"/>
    <property type="match status" value="1"/>
</dbReference>
<sequence length="220" mass="24648">MDVVFCQNFSMCNLINKLFRNYLLGLNYQENQAGYTEMESPPKVGQEIQRLRLEHNFTLDQLAAKSGVSKSILSQIERDRSNPTLATIWRITKALESPLENVLSANDSTYRFEKLSRNATPEVTSEDNGFRLRILGTLNTVSSVQWYEFNAEPGAELASESHGKGSLESITLCTGNLTVTVGDDIQTICAGETLRYHTDLPHKLKNEGNKDSHGFMVNLL</sequence>
<reference evidence="3" key="1">
    <citation type="submission" date="2018-05" db="EMBL/GenBank/DDBJ databases">
        <authorList>
            <person name="Lanie J.A."/>
            <person name="Ng W.-L."/>
            <person name="Kazmierczak K.M."/>
            <person name="Andrzejewski T.M."/>
            <person name="Davidsen T.M."/>
            <person name="Wayne K.J."/>
            <person name="Tettelin H."/>
            <person name="Glass J.I."/>
            <person name="Rusch D."/>
            <person name="Podicherti R."/>
            <person name="Tsui H.-C.T."/>
            <person name="Winkler M.E."/>
        </authorList>
    </citation>
    <scope>NUCLEOTIDE SEQUENCE</scope>
</reference>
<keyword evidence="1" id="KW-0238">DNA-binding</keyword>